<evidence type="ECO:0000256" key="15">
    <source>
        <dbReference type="ARBA" id="ARBA00063126"/>
    </source>
</evidence>
<comment type="pathway">
    <text evidence="3">Protein modification; protein ubiquitination.</text>
</comment>
<dbReference type="SMART" id="SM00184">
    <property type="entry name" value="RING"/>
    <property type="match status" value="1"/>
</dbReference>
<evidence type="ECO:0000256" key="20">
    <source>
        <dbReference type="SAM" id="MobiDB-lite"/>
    </source>
</evidence>
<accession>A0A6A5WWQ6</accession>
<dbReference type="Pfam" id="PF11145">
    <property type="entry name" value="DUF2921"/>
    <property type="match status" value="2"/>
</dbReference>
<dbReference type="PANTHER" id="PTHR22763">
    <property type="entry name" value="RING ZINC FINGER PROTEIN"/>
    <property type="match status" value="1"/>
</dbReference>
<feature type="compositionally biased region" description="Low complexity" evidence="20">
    <location>
        <begin position="493"/>
        <end position="506"/>
    </location>
</feature>
<evidence type="ECO:0000313" key="25">
    <source>
        <dbReference type="Proteomes" id="UP000799779"/>
    </source>
</evidence>
<dbReference type="AlphaFoldDB" id="A0A6A5WWQ6"/>
<evidence type="ECO:0000256" key="9">
    <source>
        <dbReference type="ARBA" id="ARBA00022771"/>
    </source>
</evidence>
<evidence type="ECO:0000256" key="19">
    <source>
        <dbReference type="PROSITE-ProRule" id="PRU00175"/>
    </source>
</evidence>
<dbReference type="SUPFAM" id="SSF57850">
    <property type="entry name" value="RING/U-box"/>
    <property type="match status" value="1"/>
</dbReference>
<name>A0A6A5WWQ6_9PLEO</name>
<feature type="signal peptide" evidence="22">
    <location>
        <begin position="1"/>
        <end position="27"/>
    </location>
</feature>
<feature type="transmembrane region" description="Helical" evidence="21">
    <location>
        <begin position="597"/>
        <end position="616"/>
    </location>
</feature>
<dbReference type="GO" id="GO:0012505">
    <property type="term" value="C:endomembrane system"/>
    <property type="evidence" value="ECO:0007669"/>
    <property type="project" value="UniProtKB-SubCell"/>
</dbReference>
<feature type="transmembrane region" description="Helical" evidence="21">
    <location>
        <begin position="574"/>
        <end position="591"/>
    </location>
</feature>
<evidence type="ECO:0000256" key="16">
    <source>
        <dbReference type="ARBA" id="ARBA00071072"/>
    </source>
</evidence>
<dbReference type="EC" id="2.3.2.27" evidence="4"/>
<keyword evidence="10" id="KW-0833">Ubl conjugation pathway</keyword>
<keyword evidence="7" id="KW-0479">Metal-binding</keyword>
<comment type="function">
    <text evidence="14">Catalytic component of the DSC E3 ubiquitin ligase complex which is required for the srbA transcriptional activator proteolytic cleavage to release the soluble transcription factor from the membrane in low oxygen or sterol conditions. Required for growth during hypoxia and triazole drug susceptibility, as well as for virulence in a murine model of invasive pulmonary aspergillosis (IPA).</text>
</comment>
<feature type="transmembrane region" description="Helical" evidence="21">
    <location>
        <begin position="455"/>
        <end position="476"/>
    </location>
</feature>
<gene>
    <name evidence="24" type="ORF">P154DRAFT_551342</name>
</gene>
<dbReference type="PROSITE" id="PS50089">
    <property type="entry name" value="ZF_RING_2"/>
    <property type="match status" value="1"/>
</dbReference>
<evidence type="ECO:0000256" key="5">
    <source>
        <dbReference type="ARBA" id="ARBA00022679"/>
    </source>
</evidence>
<comment type="subcellular location">
    <subcellularLocation>
        <location evidence="2">Endomembrane system</location>
        <topology evidence="2">Multi-pass membrane protein</topology>
    </subcellularLocation>
</comment>
<keyword evidence="5" id="KW-0808">Transferase</keyword>
<evidence type="ECO:0000256" key="1">
    <source>
        <dbReference type="ARBA" id="ARBA00000900"/>
    </source>
</evidence>
<feature type="region of interest" description="Disordered" evidence="20">
    <location>
        <begin position="713"/>
        <end position="754"/>
    </location>
</feature>
<evidence type="ECO:0000256" key="7">
    <source>
        <dbReference type="ARBA" id="ARBA00022723"/>
    </source>
</evidence>
<evidence type="ECO:0000256" key="21">
    <source>
        <dbReference type="SAM" id="Phobius"/>
    </source>
</evidence>
<dbReference type="PANTHER" id="PTHR22763:SF162">
    <property type="entry name" value="TRANSMEMBRANE E3 UBIQUITIN-PROTEIN LIGASE 1"/>
    <property type="match status" value="1"/>
</dbReference>
<dbReference type="InterPro" id="IPR013083">
    <property type="entry name" value="Znf_RING/FYVE/PHD"/>
</dbReference>
<feature type="transmembrane region" description="Helical" evidence="21">
    <location>
        <begin position="390"/>
        <end position="409"/>
    </location>
</feature>
<dbReference type="EMBL" id="ML977562">
    <property type="protein sequence ID" value="KAF2005568.1"/>
    <property type="molecule type" value="Genomic_DNA"/>
</dbReference>
<dbReference type="Proteomes" id="UP000799779">
    <property type="component" value="Unassembled WGS sequence"/>
</dbReference>
<feature type="transmembrane region" description="Helical" evidence="21">
    <location>
        <begin position="660"/>
        <end position="678"/>
    </location>
</feature>
<keyword evidence="6 21" id="KW-0812">Transmembrane</keyword>
<dbReference type="GO" id="GO:0008270">
    <property type="term" value="F:zinc ion binding"/>
    <property type="evidence" value="ECO:0007669"/>
    <property type="project" value="UniProtKB-KW"/>
</dbReference>
<evidence type="ECO:0000256" key="13">
    <source>
        <dbReference type="ARBA" id="ARBA00023136"/>
    </source>
</evidence>
<proteinExistence type="predicted"/>
<evidence type="ECO:0000259" key="23">
    <source>
        <dbReference type="PROSITE" id="PS50089"/>
    </source>
</evidence>
<dbReference type="InterPro" id="IPR050731">
    <property type="entry name" value="HRD1_E3_ubiq-ligases"/>
</dbReference>
<comment type="subunit">
    <text evidence="15">Component of the DSC E3 ubiquitin ligase complex composed of dscA, dscB, dscC and dscD.</text>
</comment>
<organism evidence="24 25">
    <name type="scientific">Amniculicola lignicola CBS 123094</name>
    <dbReference type="NCBI Taxonomy" id="1392246"/>
    <lineage>
        <taxon>Eukaryota</taxon>
        <taxon>Fungi</taxon>
        <taxon>Dikarya</taxon>
        <taxon>Ascomycota</taxon>
        <taxon>Pezizomycotina</taxon>
        <taxon>Dothideomycetes</taxon>
        <taxon>Pleosporomycetidae</taxon>
        <taxon>Pleosporales</taxon>
        <taxon>Amniculicolaceae</taxon>
        <taxon>Amniculicola</taxon>
    </lineage>
</organism>
<keyword evidence="12 21" id="KW-1133">Transmembrane helix</keyword>
<evidence type="ECO:0000313" key="24">
    <source>
        <dbReference type="EMBL" id="KAF2005568.1"/>
    </source>
</evidence>
<feature type="transmembrane region" description="Helical" evidence="21">
    <location>
        <begin position="429"/>
        <end position="449"/>
    </location>
</feature>
<dbReference type="Gene3D" id="3.30.40.10">
    <property type="entry name" value="Zinc/RING finger domain, C3HC4 (zinc finger)"/>
    <property type="match status" value="1"/>
</dbReference>
<dbReference type="GO" id="GO:0061630">
    <property type="term" value="F:ubiquitin protein ligase activity"/>
    <property type="evidence" value="ECO:0007669"/>
    <property type="project" value="UniProtKB-EC"/>
</dbReference>
<dbReference type="GO" id="GO:0044695">
    <property type="term" value="C:Dsc E3 ubiquitin ligase complex"/>
    <property type="evidence" value="ECO:0007669"/>
    <property type="project" value="TreeGrafter"/>
</dbReference>
<keyword evidence="8 22" id="KW-0732">Signal</keyword>
<reference evidence="24" key="1">
    <citation type="journal article" date="2020" name="Stud. Mycol.">
        <title>101 Dothideomycetes genomes: a test case for predicting lifestyles and emergence of pathogens.</title>
        <authorList>
            <person name="Haridas S."/>
            <person name="Albert R."/>
            <person name="Binder M."/>
            <person name="Bloem J."/>
            <person name="Labutti K."/>
            <person name="Salamov A."/>
            <person name="Andreopoulos B."/>
            <person name="Baker S."/>
            <person name="Barry K."/>
            <person name="Bills G."/>
            <person name="Bluhm B."/>
            <person name="Cannon C."/>
            <person name="Castanera R."/>
            <person name="Culley D."/>
            <person name="Daum C."/>
            <person name="Ezra D."/>
            <person name="Gonzalez J."/>
            <person name="Henrissat B."/>
            <person name="Kuo A."/>
            <person name="Liang C."/>
            <person name="Lipzen A."/>
            <person name="Lutzoni F."/>
            <person name="Magnuson J."/>
            <person name="Mondo S."/>
            <person name="Nolan M."/>
            <person name="Ohm R."/>
            <person name="Pangilinan J."/>
            <person name="Park H.-J."/>
            <person name="Ramirez L."/>
            <person name="Alfaro M."/>
            <person name="Sun H."/>
            <person name="Tritt A."/>
            <person name="Yoshinaga Y."/>
            <person name="Zwiers L.-H."/>
            <person name="Turgeon B."/>
            <person name="Goodwin S."/>
            <person name="Spatafora J."/>
            <person name="Crous P."/>
            <person name="Grigoriev I."/>
        </authorList>
    </citation>
    <scope>NUCLEOTIDE SEQUENCE</scope>
    <source>
        <strain evidence="24">CBS 123094</strain>
    </source>
</reference>
<evidence type="ECO:0000256" key="10">
    <source>
        <dbReference type="ARBA" id="ARBA00022786"/>
    </source>
</evidence>
<dbReference type="Pfam" id="PF13639">
    <property type="entry name" value="zf-RING_2"/>
    <property type="match status" value="1"/>
</dbReference>
<evidence type="ECO:0000256" key="3">
    <source>
        <dbReference type="ARBA" id="ARBA00004906"/>
    </source>
</evidence>
<feature type="region of interest" description="Disordered" evidence="20">
    <location>
        <begin position="489"/>
        <end position="562"/>
    </location>
</feature>
<keyword evidence="11" id="KW-0862">Zinc</keyword>
<sequence length="832" mass="92732">MEVRRDPRSFVLFIILLLLLNSPDTPQQSFSAHSRFEETIAEEWAHLSILNTTHYGDFDAAGDKWLNLTGLRDEDGYAWDLLGGVKGRVKEQVRMLLGEKAEAVLEGDLDDYTSLEMYRNISGFVQGEWVRSPLGRVLHPSDINASALNPLNPDFPIAMPEYDRNLTGMGGPIRVHLSETEGRMKTDENRTVSEVTARLVIGDDGSFGGNWWEFMLNGVHFPRFGGVVLTTTSDRFAGIFALPHFQISQNLYSSAQDLLNWTIHDTIERQTNRVYPSWNPWTSTLDGSAESSAMNPHCEFVVYLQEHPVQFQLKPEQNPTNGQIDMGWLEHELRYPTGSPLPRRSALSMSMVGFSPNCGFVIESKGPPEFARSVHTHLAGSKTEEFADKARHGIIAFAVTLSLQLMFLVKQMKETATPSTRNRVSFYTIAMHAMGDGFSFLALIFLHLFLGSSQLPLFTTAFLALFSVVFELRFLMDIWTVQATERMRQDRQQATTATAPGQTSTPTPTPPPPPPSDGTLPLPVTAARGGATTPPIIIPSDGDEPLGNPAQATTTGETDRTPGRAELGALYSRYCLLLIGLFFLTLQFTTVRSTARATYFNIFCFLYLSFWTPQIYRNIMRNCRKALRWDFVLGQSFVRMLPITYFYAVEDNVLFSHTDVRALAVLVGWVWIQILALASQEILGSRFFIREGWAPPAYDYHPILREDEEGATMPIGSTSITSPTSPTSTLHNPDDNSEPDASVPSLSKPGESKERGKKVFDCSICAMDIEVPVIPSGGDGEGAAAAGLGGMILQRRAYMVTPCRHIFHTACLEGWMRYRLQCPNCREILPPL</sequence>
<evidence type="ECO:0000256" key="18">
    <source>
        <dbReference type="ARBA" id="ARBA00082128"/>
    </source>
</evidence>
<evidence type="ECO:0000256" key="22">
    <source>
        <dbReference type="SAM" id="SignalP"/>
    </source>
</evidence>
<protein>
    <recommendedName>
        <fullName evidence="16">DSC E3 ubiquitin ligase complex subunit A</fullName>
        <ecNumber evidence="4">2.3.2.27</ecNumber>
    </recommendedName>
    <alternativeName>
        <fullName evidence="17">Defective for SREBP cleavage protein A</fullName>
    </alternativeName>
    <alternativeName>
        <fullName evidence="18">RING-type E3 ubiquitin transferase dscA</fullName>
    </alternativeName>
</protein>
<feature type="compositionally biased region" description="Low complexity" evidence="20">
    <location>
        <begin position="717"/>
        <end position="729"/>
    </location>
</feature>
<dbReference type="FunFam" id="3.30.40.10:FF:000626">
    <property type="entry name" value="Transmembrane ubiquitin ligase 1"/>
    <property type="match status" value="1"/>
</dbReference>
<dbReference type="OrthoDB" id="9984778at2759"/>
<dbReference type="InterPro" id="IPR001841">
    <property type="entry name" value="Znf_RING"/>
</dbReference>
<evidence type="ECO:0000256" key="6">
    <source>
        <dbReference type="ARBA" id="ARBA00022692"/>
    </source>
</evidence>
<feature type="compositionally biased region" description="Pro residues" evidence="20">
    <location>
        <begin position="507"/>
        <end position="516"/>
    </location>
</feature>
<dbReference type="GO" id="GO:0043161">
    <property type="term" value="P:proteasome-mediated ubiquitin-dependent protein catabolic process"/>
    <property type="evidence" value="ECO:0007669"/>
    <property type="project" value="TreeGrafter"/>
</dbReference>
<evidence type="ECO:0000256" key="17">
    <source>
        <dbReference type="ARBA" id="ARBA00077885"/>
    </source>
</evidence>
<evidence type="ECO:0000256" key="2">
    <source>
        <dbReference type="ARBA" id="ARBA00004127"/>
    </source>
</evidence>
<feature type="chain" id="PRO_5025411179" description="DSC E3 ubiquitin ligase complex subunit A" evidence="22">
    <location>
        <begin position="28"/>
        <end position="832"/>
    </location>
</feature>
<feature type="domain" description="RING-type" evidence="23">
    <location>
        <begin position="762"/>
        <end position="826"/>
    </location>
</feature>
<keyword evidence="13 21" id="KW-0472">Membrane</keyword>
<keyword evidence="9 19" id="KW-0863">Zinc-finger</keyword>
<evidence type="ECO:0000256" key="4">
    <source>
        <dbReference type="ARBA" id="ARBA00012483"/>
    </source>
</evidence>
<comment type="catalytic activity">
    <reaction evidence="1">
        <text>S-ubiquitinyl-[E2 ubiquitin-conjugating enzyme]-L-cysteine + [acceptor protein]-L-lysine = [E2 ubiquitin-conjugating enzyme]-L-cysteine + N(6)-ubiquitinyl-[acceptor protein]-L-lysine.</text>
        <dbReference type="EC" id="2.3.2.27"/>
    </reaction>
</comment>
<keyword evidence="25" id="KW-1185">Reference proteome</keyword>
<evidence type="ECO:0000256" key="11">
    <source>
        <dbReference type="ARBA" id="ARBA00022833"/>
    </source>
</evidence>
<dbReference type="InterPro" id="IPR021319">
    <property type="entry name" value="DUF2921"/>
</dbReference>
<evidence type="ECO:0000256" key="14">
    <source>
        <dbReference type="ARBA" id="ARBA00056116"/>
    </source>
</evidence>
<evidence type="ECO:0000256" key="8">
    <source>
        <dbReference type="ARBA" id="ARBA00022729"/>
    </source>
</evidence>
<evidence type="ECO:0000256" key="12">
    <source>
        <dbReference type="ARBA" id="ARBA00022989"/>
    </source>
</evidence>